<proteinExistence type="predicted"/>
<accession>A0A5N6PRZ9</accession>
<dbReference type="Proteomes" id="UP000326396">
    <property type="component" value="Linkage Group LG11"/>
</dbReference>
<name>A0A5N6PRZ9_9ASTR</name>
<protein>
    <submittedName>
        <fullName evidence="2">Uncharacterized protein</fullName>
    </submittedName>
</protein>
<feature type="region of interest" description="Disordered" evidence="1">
    <location>
        <begin position="40"/>
        <end position="68"/>
    </location>
</feature>
<evidence type="ECO:0000313" key="2">
    <source>
        <dbReference type="EMBL" id="KAD6795669.1"/>
    </source>
</evidence>
<reference evidence="2 3" key="1">
    <citation type="submission" date="2019-05" db="EMBL/GenBank/DDBJ databases">
        <title>Mikania micrantha, genome provides insights into the molecular mechanism of rapid growth.</title>
        <authorList>
            <person name="Liu B."/>
        </authorList>
    </citation>
    <scope>NUCLEOTIDE SEQUENCE [LARGE SCALE GENOMIC DNA]</scope>
    <source>
        <strain evidence="2">NLD-2019</strain>
        <tissue evidence="2">Leaf</tissue>
    </source>
</reference>
<feature type="compositionally biased region" description="Basic residues" evidence="1">
    <location>
        <begin position="58"/>
        <end position="68"/>
    </location>
</feature>
<comment type="caution">
    <text evidence="2">The sequence shown here is derived from an EMBL/GenBank/DDBJ whole genome shotgun (WGS) entry which is preliminary data.</text>
</comment>
<evidence type="ECO:0000256" key="1">
    <source>
        <dbReference type="SAM" id="MobiDB-lite"/>
    </source>
</evidence>
<dbReference type="AlphaFoldDB" id="A0A5N6PRZ9"/>
<sequence length="96" mass="10970">MMTKKDVGRLPEGFVDDVSNKPWQNRIFFVSITDAVEDDACGTGNESSESDLTERPLAKQRRRKVRSKRKKIDVDDVNDFKNLENVGGKQALSMYF</sequence>
<keyword evidence="3" id="KW-1185">Reference proteome</keyword>
<organism evidence="2 3">
    <name type="scientific">Mikania micrantha</name>
    <name type="common">bitter vine</name>
    <dbReference type="NCBI Taxonomy" id="192012"/>
    <lineage>
        <taxon>Eukaryota</taxon>
        <taxon>Viridiplantae</taxon>
        <taxon>Streptophyta</taxon>
        <taxon>Embryophyta</taxon>
        <taxon>Tracheophyta</taxon>
        <taxon>Spermatophyta</taxon>
        <taxon>Magnoliopsida</taxon>
        <taxon>eudicotyledons</taxon>
        <taxon>Gunneridae</taxon>
        <taxon>Pentapetalae</taxon>
        <taxon>asterids</taxon>
        <taxon>campanulids</taxon>
        <taxon>Asterales</taxon>
        <taxon>Asteraceae</taxon>
        <taxon>Asteroideae</taxon>
        <taxon>Heliantheae alliance</taxon>
        <taxon>Eupatorieae</taxon>
        <taxon>Mikania</taxon>
    </lineage>
</organism>
<dbReference type="EMBL" id="SZYD01000003">
    <property type="protein sequence ID" value="KAD6795669.1"/>
    <property type="molecule type" value="Genomic_DNA"/>
</dbReference>
<evidence type="ECO:0000313" key="3">
    <source>
        <dbReference type="Proteomes" id="UP000326396"/>
    </source>
</evidence>
<gene>
    <name evidence="2" type="ORF">E3N88_06565</name>
</gene>